<gene>
    <name evidence="1" type="ORF">AXG93_939s1390</name>
</gene>
<name>A0A176VKY8_MARPO</name>
<reference evidence="1" key="1">
    <citation type="submission" date="2016-03" db="EMBL/GenBank/DDBJ databases">
        <title>Mechanisms controlling the formation of the plant cell surface in tip-growing cells are functionally conserved among land plants.</title>
        <authorList>
            <person name="Honkanen S."/>
            <person name="Jones V.A."/>
            <person name="Morieri G."/>
            <person name="Champion C."/>
            <person name="Hetherington A.J."/>
            <person name="Kelly S."/>
            <person name="Saint-Marcoux D."/>
            <person name="Proust H."/>
            <person name="Prescott H."/>
            <person name="Dolan L."/>
        </authorList>
    </citation>
    <scope>NUCLEOTIDE SEQUENCE [LARGE SCALE GENOMIC DNA]</scope>
    <source>
        <tissue evidence="1">Whole gametophyte</tissue>
    </source>
</reference>
<dbReference type="EMBL" id="LVLJ01003379">
    <property type="protein sequence ID" value="OAE21629.1"/>
    <property type="molecule type" value="Genomic_DNA"/>
</dbReference>
<dbReference type="AlphaFoldDB" id="A0A176VKY8"/>
<keyword evidence="2" id="KW-1185">Reference proteome</keyword>
<dbReference type="Proteomes" id="UP000077202">
    <property type="component" value="Unassembled WGS sequence"/>
</dbReference>
<evidence type="ECO:0000313" key="2">
    <source>
        <dbReference type="Proteomes" id="UP000077202"/>
    </source>
</evidence>
<protein>
    <submittedName>
        <fullName evidence="1">Uncharacterized protein</fullName>
    </submittedName>
</protein>
<proteinExistence type="predicted"/>
<accession>A0A176VKY8</accession>
<sequence length="223" mass="25333">MSRYYNGGLKVLEGIHEANLTGQHRFVGAPAPMARFTSFILCNSPLKLKFNARDVTVGDRRHSRKVRQGKHQLCASKKVRGLERVSLMDRIEYSIQHSNGMPLTPSTSSIEYTPMVRLPGIRIVLQKLRGSRKPGSRSRPLLRIAHATYPPRFAGCFSVNSLAILELVSSNASKKSRRLDSARSFQKKRRFTKKIGKDVERIRVDDEREITRDGERAYALNIE</sequence>
<organism evidence="1 2">
    <name type="scientific">Marchantia polymorpha subsp. ruderalis</name>
    <dbReference type="NCBI Taxonomy" id="1480154"/>
    <lineage>
        <taxon>Eukaryota</taxon>
        <taxon>Viridiplantae</taxon>
        <taxon>Streptophyta</taxon>
        <taxon>Embryophyta</taxon>
        <taxon>Marchantiophyta</taxon>
        <taxon>Marchantiopsida</taxon>
        <taxon>Marchantiidae</taxon>
        <taxon>Marchantiales</taxon>
        <taxon>Marchantiaceae</taxon>
        <taxon>Marchantia</taxon>
    </lineage>
</organism>
<comment type="caution">
    <text evidence="1">The sequence shown here is derived from an EMBL/GenBank/DDBJ whole genome shotgun (WGS) entry which is preliminary data.</text>
</comment>
<evidence type="ECO:0000313" key="1">
    <source>
        <dbReference type="EMBL" id="OAE21629.1"/>
    </source>
</evidence>